<dbReference type="VEuPathDB" id="MicrosporidiaDB:H312_03183"/>
<dbReference type="Pfam" id="PF13246">
    <property type="entry name" value="Cation_ATPase"/>
    <property type="match status" value="1"/>
</dbReference>
<feature type="transmembrane region" description="Helical" evidence="11">
    <location>
        <begin position="144"/>
        <end position="161"/>
    </location>
</feature>
<dbReference type="GO" id="GO:0016887">
    <property type="term" value="F:ATP hydrolysis activity"/>
    <property type="evidence" value="ECO:0007669"/>
    <property type="project" value="InterPro"/>
</dbReference>
<feature type="transmembrane region" description="Helical" evidence="11">
    <location>
        <begin position="341"/>
        <end position="360"/>
    </location>
</feature>
<dbReference type="InterPro" id="IPR044492">
    <property type="entry name" value="P_typ_ATPase_HD_dom"/>
</dbReference>
<dbReference type="Pfam" id="PF00122">
    <property type="entry name" value="E1-E2_ATPase"/>
    <property type="match status" value="1"/>
</dbReference>
<dbReference type="OrthoDB" id="48943at2759"/>
<comment type="subcellular location">
    <subcellularLocation>
        <location evidence="1">Membrane</location>
        <topology evidence="1">Multi-pass membrane protein</topology>
    </subcellularLocation>
</comment>
<keyword evidence="7" id="KW-0460">Magnesium</keyword>
<dbReference type="EMBL" id="KK365278">
    <property type="protein sequence ID" value="KCZ79432.1"/>
    <property type="molecule type" value="Genomic_DNA"/>
</dbReference>
<reference evidence="14" key="1">
    <citation type="submission" date="2013-02" db="EMBL/GenBank/DDBJ databases">
        <authorList>
            <consortium name="The Broad Institute Genome Sequencing Platform"/>
            <person name="Cuomo C."/>
            <person name="Becnel J."/>
            <person name="Sanscrainte N."/>
            <person name="Walker B."/>
            <person name="Young S.K."/>
            <person name="Zeng Q."/>
            <person name="Gargeya S."/>
            <person name="Fitzgerald M."/>
            <person name="Haas B."/>
            <person name="Abouelleil A."/>
            <person name="Alvarado L."/>
            <person name="Arachchi H.M."/>
            <person name="Berlin A.M."/>
            <person name="Chapman S.B."/>
            <person name="Dewar J."/>
            <person name="Goldberg J."/>
            <person name="Griggs A."/>
            <person name="Gujja S."/>
            <person name="Hansen M."/>
            <person name="Howarth C."/>
            <person name="Imamovic A."/>
            <person name="Larimer J."/>
            <person name="McCowan C."/>
            <person name="Murphy C."/>
            <person name="Neiman D."/>
            <person name="Pearson M."/>
            <person name="Priest M."/>
            <person name="Roberts A."/>
            <person name="Saif S."/>
            <person name="Shea T."/>
            <person name="Sisk P."/>
            <person name="Sykes S."/>
            <person name="Wortman J."/>
            <person name="Nusbaum C."/>
            <person name="Birren B."/>
        </authorList>
    </citation>
    <scope>NUCLEOTIDE SEQUENCE [LARGE SCALE GENOMIC DNA]</scope>
    <source>
        <strain evidence="14">PRA339</strain>
    </source>
</reference>
<evidence type="ECO:0000313" key="13">
    <source>
        <dbReference type="EMBL" id="KCZ79432.1"/>
    </source>
</evidence>
<evidence type="ECO:0000256" key="9">
    <source>
        <dbReference type="ARBA" id="ARBA00022989"/>
    </source>
</evidence>
<keyword evidence="8" id="KW-1278">Translocase</keyword>
<feature type="transmembrane region" description="Helical" evidence="11">
    <location>
        <begin position="1100"/>
        <end position="1121"/>
    </location>
</feature>
<dbReference type="PRINTS" id="PR00119">
    <property type="entry name" value="CATATPASE"/>
</dbReference>
<dbReference type="PANTHER" id="PTHR45630">
    <property type="entry name" value="CATION-TRANSPORTING ATPASE-RELATED"/>
    <property type="match status" value="1"/>
</dbReference>
<keyword evidence="14" id="KW-1185">Reference proteome</keyword>
<accession>A0A059EX34</accession>
<dbReference type="Gene3D" id="3.40.50.1000">
    <property type="entry name" value="HAD superfamily/HAD-like"/>
    <property type="match status" value="2"/>
</dbReference>
<keyword evidence="5" id="KW-0547">Nucleotide-binding</keyword>
<dbReference type="InterPro" id="IPR036412">
    <property type="entry name" value="HAD-like_sf"/>
</dbReference>
<dbReference type="SUPFAM" id="SSF81660">
    <property type="entry name" value="Metal cation-transporting ATPase, ATP-binding domain N"/>
    <property type="match status" value="1"/>
</dbReference>
<evidence type="ECO:0000256" key="3">
    <source>
        <dbReference type="ARBA" id="ARBA00022692"/>
    </source>
</evidence>
<evidence type="ECO:0000256" key="2">
    <source>
        <dbReference type="ARBA" id="ARBA00006000"/>
    </source>
</evidence>
<dbReference type="Gene3D" id="1.20.1110.10">
    <property type="entry name" value="Calcium-transporting ATPase, transmembrane domain"/>
    <property type="match status" value="1"/>
</dbReference>
<gene>
    <name evidence="13" type="ORF">H312_03183</name>
</gene>
<dbReference type="PROSITE" id="PS00154">
    <property type="entry name" value="ATPASE_E1_E2"/>
    <property type="match status" value="1"/>
</dbReference>
<proteinExistence type="inferred from homology"/>
<dbReference type="GO" id="GO:0005524">
    <property type="term" value="F:ATP binding"/>
    <property type="evidence" value="ECO:0007669"/>
    <property type="project" value="UniProtKB-KW"/>
</dbReference>
<dbReference type="InterPro" id="IPR008250">
    <property type="entry name" value="ATPase_P-typ_transduc_dom_A_sf"/>
</dbReference>
<dbReference type="GO" id="GO:0016020">
    <property type="term" value="C:membrane"/>
    <property type="evidence" value="ECO:0007669"/>
    <property type="project" value="UniProtKB-SubCell"/>
</dbReference>
<dbReference type="InterPro" id="IPR023214">
    <property type="entry name" value="HAD_sf"/>
</dbReference>
<evidence type="ECO:0000256" key="4">
    <source>
        <dbReference type="ARBA" id="ARBA00022723"/>
    </source>
</evidence>
<evidence type="ECO:0000256" key="8">
    <source>
        <dbReference type="ARBA" id="ARBA00022967"/>
    </source>
</evidence>
<dbReference type="InterPro" id="IPR001757">
    <property type="entry name" value="P_typ_ATPase"/>
</dbReference>
<feature type="transmembrane region" description="Helical" evidence="11">
    <location>
        <begin position="372"/>
        <end position="394"/>
    </location>
</feature>
<dbReference type="InterPro" id="IPR018303">
    <property type="entry name" value="ATPase_P-typ_P_site"/>
</dbReference>
<dbReference type="SUPFAM" id="SSF81653">
    <property type="entry name" value="Calcium ATPase, transduction domain A"/>
    <property type="match status" value="1"/>
</dbReference>
<protein>
    <recommendedName>
        <fullName evidence="12">P-type ATPase A domain-containing protein</fullName>
    </recommendedName>
</protein>
<keyword evidence="9 11" id="KW-1133">Transmembrane helix</keyword>
<keyword evidence="4" id="KW-0479">Metal-binding</keyword>
<feature type="transmembrane region" description="Helical" evidence="11">
    <location>
        <begin position="1063"/>
        <end position="1080"/>
    </location>
</feature>
<name>A0A059EX34_9MICR</name>
<dbReference type="NCBIfam" id="TIGR01494">
    <property type="entry name" value="ATPase_P-type"/>
    <property type="match status" value="1"/>
</dbReference>
<dbReference type="SUPFAM" id="SSF56784">
    <property type="entry name" value="HAD-like"/>
    <property type="match status" value="1"/>
</dbReference>
<dbReference type="InterPro" id="IPR059000">
    <property type="entry name" value="ATPase_P-type_domA"/>
</dbReference>
<reference evidence="13 14" key="2">
    <citation type="submission" date="2014-03" db="EMBL/GenBank/DDBJ databases">
        <title>The Genome Sequence of Anncaliia algerae insect isolate PRA339.</title>
        <authorList>
            <consortium name="The Broad Institute Genome Sequencing Platform"/>
            <consortium name="The Broad Institute Genome Sequencing Center for Infectious Disease"/>
            <person name="Cuomo C."/>
            <person name="Becnel J."/>
            <person name="Sanscrainte N."/>
            <person name="Walker B."/>
            <person name="Young S.K."/>
            <person name="Zeng Q."/>
            <person name="Gargeya S."/>
            <person name="Fitzgerald M."/>
            <person name="Haas B."/>
            <person name="Abouelleil A."/>
            <person name="Alvarado L."/>
            <person name="Arachchi H.M."/>
            <person name="Berlin A.M."/>
            <person name="Chapman S.B."/>
            <person name="Dewar J."/>
            <person name="Goldberg J."/>
            <person name="Griggs A."/>
            <person name="Gujja S."/>
            <person name="Hansen M."/>
            <person name="Howarth C."/>
            <person name="Imamovic A."/>
            <person name="Larimer J."/>
            <person name="McCowan C."/>
            <person name="Murphy C."/>
            <person name="Neiman D."/>
            <person name="Pearson M."/>
            <person name="Priest M."/>
            <person name="Roberts A."/>
            <person name="Saif S."/>
            <person name="Shea T."/>
            <person name="Sisk P."/>
            <person name="Sykes S."/>
            <person name="Wortman J."/>
            <person name="Nusbaum C."/>
            <person name="Birren B."/>
        </authorList>
    </citation>
    <scope>NUCLEOTIDE SEQUENCE [LARGE SCALE GENOMIC DNA]</scope>
    <source>
        <strain evidence="13 14">PRA339</strain>
    </source>
</reference>
<feature type="transmembrane region" description="Helical" evidence="11">
    <location>
        <begin position="955"/>
        <end position="974"/>
    </location>
</feature>
<keyword evidence="10 11" id="KW-0472">Membrane</keyword>
<evidence type="ECO:0000256" key="10">
    <source>
        <dbReference type="ARBA" id="ARBA00023136"/>
    </source>
</evidence>
<dbReference type="SUPFAM" id="SSF81665">
    <property type="entry name" value="Calcium ATPase, transmembrane domain M"/>
    <property type="match status" value="1"/>
</dbReference>
<dbReference type="InterPro" id="IPR023298">
    <property type="entry name" value="ATPase_P-typ_TM_dom_sf"/>
</dbReference>
<dbReference type="Gene3D" id="2.70.150.10">
    <property type="entry name" value="Calcium-transporting ATPase, cytoplasmic transduction domain A"/>
    <property type="match status" value="2"/>
</dbReference>
<keyword evidence="3 11" id="KW-0812">Transmembrane</keyword>
<comment type="similarity">
    <text evidence="2">Belongs to the cation transport ATPase (P-type) (TC 3.A.3) family. Type V subfamily.</text>
</comment>
<feature type="transmembrane region" description="Helical" evidence="11">
    <location>
        <begin position="994"/>
        <end position="1013"/>
    </location>
</feature>
<dbReference type="Proteomes" id="UP000030655">
    <property type="component" value="Unassembled WGS sequence"/>
</dbReference>
<evidence type="ECO:0000313" key="14">
    <source>
        <dbReference type="Proteomes" id="UP000030655"/>
    </source>
</evidence>
<keyword evidence="6" id="KW-0067">ATP-binding</keyword>
<dbReference type="AlphaFoldDB" id="A0A059EX34"/>
<evidence type="ECO:0000256" key="7">
    <source>
        <dbReference type="ARBA" id="ARBA00022842"/>
    </source>
</evidence>
<dbReference type="SFLD" id="SFLDG00002">
    <property type="entry name" value="C1.7:_P-type_atpase_like"/>
    <property type="match status" value="1"/>
</dbReference>
<evidence type="ECO:0000259" key="12">
    <source>
        <dbReference type="Pfam" id="PF00122"/>
    </source>
</evidence>
<feature type="domain" description="P-type ATPase A" evidence="12">
    <location>
        <begin position="181"/>
        <end position="254"/>
    </location>
</feature>
<dbReference type="GO" id="GO:0046872">
    <property type="term" value="F:metal ion binding"/>
    <property type="evidence" value="ECO:0007669"/>
    <property type="project" value="UniProtKB-KW"/>
</dbReference>
<dbReference type="InterPro" id="IPR006544">
    <property type="entry name" value="P-type_TPase_V"/>
</dbReference>
<feature type="transmembrane region" description="Helical" evidence="11">
    <location>
        <begin position="927"/>
        <end position="949"/>
    </location>
</feature>
<evidence type="ECO:0000256" key="1">
    <source>
        <dbReference type="ARBA" id="ARBA00004141"/>
    </source>
</evidence>
<dbReference type="GO" id="GO:0140358">
    <property type="term" value="F:P-type transmembrane transporter activity"/>
    <property type="evidence" value="ECO:0007669"/>
    <property type="project" value="InterPro"/>
</dbReference>
<dbReference type="SFLD" id="SFLDF00027">
    <property type="entry name" value="p-type_atpase"/>
    <property type="match status" value="1"/>
</dbReference>
<evidence type="ECO:0000256" key="5">
    <source>
        <dbReference type="ARBA" id="ARBA00022741"/>
    </source>
</evidence>
<dbReference type="Gene3D" id="3.40.1110.10">
    <property type="entry name" value="Calcium-transporting ATPase, cytoplasmic domain N"/>
    <property type="match status" value="2"/>
</dbReference>
<dbReference type="HOGENOM" id="CLU_001828_0_0_1"/>
<feature type="transmembrane region" description="Helical" evidence="11">
    <location>
        <begin position="1033"/>
        <end position="1051"/>
    </location>
</feature>
<dbReference type="SFLD" id="SFLDS00003">
    <property type="entry name" value="Haloacid_Dehalogenase"/>
    <property type="match status" value="1"/>
</dbReference>
<dbReference type="GO" id="GO:0019829">
    <property type="term" value="F:ATPase-coupled monoatomic cation transmembrane transporter activity"/>
    <property type="evidence" value="ECO:0007669"/>
    <property type="project" value="TreeGrafter"/>
</dbReference>
<dbReference type="STRING" id="1288291.A0A059EX34"/>
<sequence length="1126" mass="130151">MSYIHIEGKKKRSIPFFYKRCSLKIAEILKITDQYNRVSYSEIESIELITANPKILHRFVENGKVRRVKIFFSLYVFDNVIEKFVQPDIESTIKEELEIFYGNNESFYQNEALSRIIFKNIFKLFFMMNLSSICIWFLMQYYFFPIIILIINIYCLVSDSLSEYKNQASIYALTKNEEKLKVHDKEWREVDAKYVYPGNIILIDRTKDFPCDVKILDGELIVDESFLTGESFPVVKSCGNFVYSGTKILQSKGSGTFLVDTKKEEDVVRVKHLPLKRRNKSKIKNGTEMVDRKEEQTLQVFNLAVGLVLKTGQETTKGKLLKSIICPPPCDYKFLNESKKIFKFLLFLTIIFCSLLLFRIRNIEESTFDKIVVIFDMFFVLVYPGLPTSLMFSISLAQSRLFKKGILCFDKERINSAGLVSLVVFDKTGTLTEEGLDVHLIDAMYKMENIKTVEESEESVMEIEPPNFEDDSKQTKEEVFIKAIDSKSNCEQNLNYVQKMKNFENDFYKEMDNEEFNCNFISEEENEEMNKNIIIEEIPSKDKIEIDFLDIGMSVCHNAVEFNDEIVGDPLDVRMFAYSNAKICDNKIIQLGELKFHILKIIDFDNKARRMSVLISFNDRFFIFTKGSPENIKELMSEIYQDYDDDISEYAMDGYRVITMACLELDKNGNPINFNIKETFNKNKPFTKEGGIMNYDANLFTLEKIGDLNHKLLGVIVFANKTKMESYGIISELTSANICCIMATGDNILTSISVAKELCLYDQEIPLLFPVLKEDAQNIYDIEWIGVGEEDLLFDKIKLMVYKGVDKTFYTEFNIAIEGKEYEFLKKDKGYSDMLLDKCKIFARMNPEQKKMLVQDFKNRKIKVAFCGDGANDMGALKEADVGIALAQNEASVASSFTSNITDISAVSVVLKEGRCALVSSFSTFKYLFTTICLQFIFYYGLFFLYFNIVSDFQSLHTDLLGTLIISMFMSNSVPSKMLSKKKLQETFFTRKTIQSTLFIIFFSTLFILAPFGYCNSVEEFGNDTCELTTALFYVYTSLVVALGYYYYEGLPHRKEIKKNRRFIIYLLLFLFYLIYLVLSNGEGYLSKLYKLVNLPTDKLLLTSCICVISIFGLFILDICINRNKF</sequence>
<dbReference type="InterPro" id="IPR023299">
    <property type="entry name" value="ATPase_P-typ_cyto_dom_N"/>
</dbReference>
<evidence type="ECO:0000256" key="11">
    <source>
        <dbReference type="SAM" id="Phobius"/>
    </source>
</evidence>
<organism evidence="13 14">
    <name type="scientific">Anncaliia algerae PRA339</name>
    <dbReference type="NCBI Taxonomy" id="1288291"/>
    <lineage>
        <taxon>Eukaryota</taxon>
        <taxon>Fungi</taxon>
        <taxon>Fungi incertae sedis</taxon>
        <taxon>Microsporidia</taxon>
        <taxon>Tubulinosematoidea</taxon>
        <taxon>Tubulinosematidae</taxon>
        <taxon>Anncaliia</taxon>
    </lineage>
</organism>
<evidence type="ECO:0000256" key="6">
    <source>
        <dbReference type="ARBA" id="ARBA00022840"/>
    </source>
</evidence>